<sequence length="47" mass="5324">MNFSNIFTSAQSYTITLPVVDISSSFCDCCGVDVVQFSHEFWCRHSN</sequence>
<dbReference type="OrthoDB" id="2209312at2759"/>
<evidence type="ECO:0000313" key="1">
    <source>
        <dbReference type="EMBL" id="KAG2208328.1"/>
    </source>
</evidence>
<dbReference type="EMBL" id="JAEPRD010000020">
    <property type="protein sequence ID" value="KAG2208328.1"/>
    <property type="molecule type" value="Genomic_DNA"/>
</dbReference>
<organism evidence="1 2">
    <name type="scientific">Mucor saturninus</name>
    <dbReference type="NCBI Taxonomy" id="64648"/>
    <lineage>
        <taxon>Eukaryota</taxon>
        <taxon>Fungi</taxon>
        <taxon>Fungi incertae sedis</taxon>
        <taxon>Mucoromycota</taxon>
        <taxon>Mucoromycotina</taxon>
        <taxon>Mucoromycetes</taxon>
        <taxon>Mucorales</taxon>
        <taxon>Mucorineae</taxon>
        <taxon>Mucoraceae</taxon>
        <taxon>Mucor</taxon>
    </lineage>
</organism>
<keyword evidence="2" id="KW-1185">Reference proteome</keyword>
<proteinExistence type="predicted"/>
<name>A0A8H7V9H1_9FUNG</name>
<gene>
    <name evidence="1" type="ORF">INT47_006184</name>
</gene>
<dbReference type="AlphaFoldDB" id="A0A8H7V9H1"/>
<reference evidence="1" key="1">
    <citation type="submission" date="2020-12" db="EMBL/GenBank/DDBJ databases">
        <title>Metabolic potential, ecology and presence of endohyphal bacteria is reflected in genomic diversity of Mucoromycotina.</title>
        <authorList>
            <person name="Muszewska A."/>
            <person name="Okrasinska A."/>
            <person name="Steczkiewicz K."/>
            <person name="Drgas O."/>
            <person name="Orlowska M."/>
            <person name="Perlinska-Lenart U."/>
            <person name="Aleksandrzak-Piekarczyk T."/>
            <person name="Szatraj K."/>
            <person name="Zielenkiewicz U."/>
            <person name="Pilsyk S."/>
            <person name="Malc E."/>
            <person name="Mieczkowski P."/>
            <person name="Kruszewska J.S."/>
            <person name="Biernat P."/>
            <person name="Pawlowska J."/>
        </authorList>
    </citation>
    <scope>NUCLEOTIDE SEQUENCE</scope>
    <source>
        <strain evidence="1">WA0000017839</strain>
    </source>
</reference>
<accession>A0A8H7V9H1</accession>
<evidence type="ECO:0000313" key="2">
    <source>
        <dbReference type="Proteomes" id="UP000603453"/>
    </source>
</evidence>
<protein>
    <submittedName>
        <fullName evidence="1">Uncharacterized protein</fullName>
    </submittedName>
</protein>
<comment type="caution">
    <text evidence="1">The sequence shown here is derived from an EMBL/GenBank/DDBJ whole genome shotgun (WGS) entry which is preliminary data.</text>
</comment>
<dbReference type="Proteomes" id="UP000603453">
    <property type="component" value="Unassembled WGS sequence"/>
</dbReference>